<gene>
    <name evidence="4" type="ORF">ABJI51_04535</name>
</gene>
<organism evidence="4 5">
    <name type="scientific">Amycolatopsis melonis</name>
    <dbReference type="NCBI Taxonomy" id="3156488"/>
    <lineage>
        <taxon>Bacteria</taxon>
        <taxon>Bacillati</taxon>
        <taxon>Actinomycetota</taxon>
        <taxon>Actinomycetes</taxon>
        <taxon>Pseudonocardiales</taxon>
        <taxon>Pseudonocardiaceae</taxon>
        <taxon>Amycolatopsis</taxon>
    </lineage>
</organism>
<evidence type="ECO:0000313" key="5">
    <source>
        <dbReference type="Proteomes" id="UP001440984"/>
    </source>
</evidence>
<dbReference type="RefSeq" id="WP_348947678.1">
    <property type="nucleotide sequence ID" value="NZ_JBDZYD010000002.1"/>
</dbReference>
<evidence type="ECO:0000256" key="2">
    <source>
        <dbReference type="ARBA" id="ARBA00023172"/>
    </source>
</evidence>
<accession>A0ABV0L7N5</accession>
<dbReference type="PANTHER" id="PTHR30461">
    <property type="entry name" value="DNA-INVERTASE FROM LAMBDOID PROPHAGE"/>
    <property type="match status" value="1"/>
</dbReference>
<dbReference type="PROSITE" id="PS51737">
    <property type="entry name" value="RECOMBINASE_DNA_BIND"/>
    <property type="match status" value="1"/>
</dbReference>
<protein>
    <submittedName>
        <fullName evidence="4">Recombinase family protein</fullName>
    </submittedName>
</protein>
<evidence type="ECO:0000259" key="3">
    <source>
        <dbReference type="PROSITE" id="PS51737"/>
    </source>
</evidence>
<name>A0ABV0L7N5_9PSEU</name>
<keyword evidence="2" id="KW-0233">DNA recombination</keyword>
<keyword evidence="1" id="KW-0238">DNA-binding</keyword>
<dbReference type="Gene3D" id="3.90.1750.20">
    <property type="entry name" value="Putative Large Serine Recombinase, Chain B, Domain 2"/>
    <property type="match status" value="1"/>
</dbReference>
<dbReference type="InterPro" id="IPR011109">
    <property type="entry name" value="DNA_bind_recombinase_dom"/>
</dbReference>
<dbReference type="InterPro" id="IPR050639">
    <property type="entry name" value="SSR_resolvase"/>
</dbReference>
<dbReference type="Pfam" id="PF07508">
    <property type="entry name" value="Recombinase"/>
    <property type="match status" value="1"/>
</dbReference>
<sequence>MIDRSKARHRRSREAGRWSGGVIPYGFRPVKAADGKGLVLEQHPEEARAVREAADRILCGASWGAVTRWLNSAEGHPPRKAKAWSTTTVRKILTGGPQAGYLVKTVNGKKRPVVDANGDVVRVPAILTPDESATIRAMVDEAAELRLQGRGRSFSGHLTGGRRSNRWLSGVATCASCGRLLAFSQTHNGGRGMYFCRHNADGGCPQPPYVASARLDAHVEAEFLRMFGDQPEYVKRREVSGAAEIAAAEEAVTAAIGALSEAATPEAFKALQDAQARREAAVNAPRVMHERVIETGRTMREVWESTRENPEARQDLLRANFAAIIVRRSAPDNHGSKAWDPRRVVMVANAPVVVGHTEHIYRHGAVVVDPELEHAA</sequence>
<dbReference type="PANTHER" id="PTHR30461:SF2">
    <property type="entry name" value="SERINE RECOMBINASE PINE-RELATED"/>
    <property type="match status" value="1"/>
</dbReference>
<proteinExistence type="predicted"/>
<dbReference type="Proteomes" id="UP001440984">
    <property type="component" value="Unassembled WGS sequence"/>
</dbReference>
<evidence type="ECO:0000313" key="4">
    <source>
        <dbReference type="EMBL" id="MEQ0558328.1"/>
    </source>
</evidence>
<dbReference type="InterPro" id="IPR038109">
    <property type="entry name" value="DNA_bind_recomb_sf"/>
</dbReference>
<keyword evidence="5" id="KW-1185">Reference proteome</keyword>
<reference evidence="4 5" key="1">
    <citation type="submission" date="2024-05" db="EMBL/GenBank/DDBJ databases">
        <authorList>
            <person name="Zhao H."/>
            <person name="Xu Y."/>
            <person name="Lin S."/>
            <person name="Spain J.C."/>
            <person name="Zhou N.-Y."/>
        </authorList>
    </citation>
    <scope>NUCLEOTIDE SEQUENCE [LARGE SCALE GENOMIC DNA]</scope>
    <source>
        <strain evidence="4 5">NEAU-NG30</strain>
    </source>
</reference>
<evidence type="ECO:0000256" key="1">
    <source>
        <dbReference type="ARBA" id="ARBA00023125"/>
    </source>
</evidence>
<dbReference type="InterPro" id="IPR025827">
    <property type="entry name" value="Zn_ribbon_recom_dom"/>
</dbReference>
<dbReference type="EMBL" id="JBDZYD010000002">
    <property type="protein sequence ID" value="MEQ0558328.1"/>
    <property type="molecule type" value="Genomic_DNA"/>
</dbReference>
<dbReference type="Pfam" id="PF13408">
    <property type="entry name" value="Zn_ribbon_recom"/>
    <property type="match status" value="1"/>
</dbReference>
<feature type="domain" description="Recombinase" evidence="3">
    <location>
        <begin position="24"/>
        <end position="145"/>
    </location>
</feature>
<comment type="caution">
    <text evidence="4">The sequence shown here is derived from an EMBL/GenBank/DDBJ whole genome shotgun (WGS) entry which is preliminary data.</text>
</comment>